<evidence type="ECO:0000313" key="2">
    <source>
        <dbReference type="Proteomes" id="UP001382904"/>
    </source>
</evidence>
<name>A0ABU8UGC6_9ACTN</name>
<dbReference type="EMBL" id="JBBKAM010000004">
    <property type="protein sequence ID" value="MEJ8646193.1"/>
    <property type="molecule type" value="Genomic_DNA"/>
</dbReference>
<protein>
    <submittedName>
        <fullName evidence="1">Uncharacterized protein</fullName>
    </submittedName>
</protein>
<gene>
    <name evidence="1" type="ORF">WKI68_43075</name>
</gene>
<keyword evidence="2" id="KW-1185">Reference proteome</keyword>
<accession>A0ABU8UGC6</accession>
<proteinExistence type="predicted"/>
<organism evidence="1 2">
    <name type="scientific">Streptomyces caledonius</name>
    <dbReference type="NCBI Taxonomy" id="3134107"/>
    <lineage>
        <taxon>Bacteria</taxon>
        <taxon>Bacillati</taxon>
        <taxon>Actinomycetota</taxon>
        <taxon>Actinomycetes</taxon>
        <taxon>Kitasatosporales</taxon>
        <taxon>Streptomycetaceae</taxon>
        <taxon>Streptomyces</taxon>
    </lineage>
</organism>
<sequence>MDLALDGAREPVVMELELIEPNLFLRINPQGLDRFVEAVTAAGRGTTA</sequence>
<evidence type="ECO:0000313" key="1">
    <source>
        <dbReference type="EMBL" id="MEJ8646193.1"/>
    </source>
</evidence>
<reference evidence="1 2" key="1">
    <citation type="submission" date="2024-03" db="EMBL/GenBank/DDBJ databases">
        <title>Novel Streptomyces species of biotechnological and ecological value are a feature of Machair soil.</title>
        <authorList>
            <person name="Prole J.R."/>
            <person name="Goodfellow M."/>
            <person name="Allenby N."/>
            <person name="Ward A.C."/>
        </authorList>
    </citation>
    <scope>NUCLEOTIDE SEQUENCE [LARGE SCALE GENOMIC DNA]</scope>
    <source>
        <strain evidence="1 2">MS1.HAVA.3</strain>
    </source>
</reference>
<comment type="caution">
    <text evidence="1">The sequence shown here is derived from an EMBL/GenBank/DDBJ whole genome shotgun (WGS) entry which is preliminary data.</text>
</comment>
<dbReference type="Proteomes" id="UP001382904">
    <property type="component" value="Unassembled WGS sequence"/>
</dbReference>